<dbReference type="PANTHER" id="PTHR33734">
    <property type="entry name" value="LYSM DOMAIN-CONTAINING GPI-ANCHORED PROTEIN 2"/>
    <property type="match status" value="1"/>
</dbReference>
<keyword evidence="2" id="KW-0732">Signal</keyword>
<dbReference type="Proteomes" id="UP000315400">
    <property type="component" value="Unassembled WGS sequence"/>
</dbReference>
<protein>
    <submittedName>
        <fullName evidence="4">LysM peptidoglycan-binding domain-containing protein</fullName>
    </submittedName>
</protein>
<proteinExistence type="inferred from homology"/>
<sequence>MQMTRTWLLLVAVFIAGCATVEPGEPSRDRANAGAGLADAVTTADGAADEPVEDVWQRIRNGYDIPGHENARVTAELRQYARLTDYWARVSERATPYLFHIVEQVEARDMPLELALLPIVESGFQPFAYSHGRAAGIWQFVPATGRHYGLDQNWWYDGRRDVLAATDAALTYLTYLNEMFDGDWLLALAAYNAGEGTVSRAIRRNRNAGKPTDYWSLDLPRETMAYVPRLLAISELVAAPGTHGIALTPIPNRPAVEVVDLDKQIDLALVTELADIDMETLYALNPGFNRWATAPDGPHRLLLPQARAADFRTRLAEIPSTDWMRWQRHEIAAGETLGQIADRYHVTVSTLQEANSLDTHIIRAGGHLMVPMASRPDSAYSRTVSARQTATQDTQRAGRERTNHVVQAGDSFWSIAQRYGVSVRQLARWNNMAPKDVLSVGEQLAVWTDEPKMQRSTPLEQLQAVTYTVREGDSLYLIAQRFGVGVADLRQWNNLREGGYLQPGQRLEMEVDVTAQAN</sequence>
<dbReference type="AlphaFoldDB" id="A0A540VVC5"/>
<dbReference type="SUPFAM" id="SSF53955">
    <property type="entry name" value="Lysozyme-like"/>
    <property type="match status" value="1"/>
</dbReference>
<gene>
    <name evidence="4" type="ORF">FKY71_01975</name>
</gene>
<accession>A0A540VVC5</accession>
<dbReference type="EMBL" id="VIFK01000006">
    <property type="protein sequence ID" value="TQF00710.1"/>
    <property type="molecule type" value="Genomic_DNA"/>
</dbReference>
<comment type="caution">
    <text evidence="4">The sequence shown here is derived from an EMBL/GenBank/DDBJ whole genome shotgun (WGS) entry which is preliminary data.</text>
</comment>
<dbReference type="PROSITE" id="PS51257">
    <property type="entry name" value="PROKAR_LIPOPROTEIN"/>
    <property type="match status" value="1"/>
</dbReference>
<dbReference type="PROSITE" id="PS51782">
    <property type="entry name" value="LYSM"/>
    <property type="match status" value="3"/>
</dbReference>
<dbReference type="InterPro" id="IPR036779">
    <property type="entry name" value="LysM_dom_sf"/>
</dbReference>
<evidence type="ECO:0000313" key="5">
    <source>
        <dbReference type="Proteomes" id="UP000315400"/>
    </source>
</evidence>
<dbReference type="SUPFAM" id="SSF54106">
    <property type="entry name" value="LysM domain"/>
    <property type="match status" value="3"/>
</dbReference>
<organism evidence="4 5">
    <name type="scientific">Spiribacter salinus</name>
    <dbReference type="NCBI Taxonomy" id="1335746"/>
    <lineage>
        <taxon>Bacteria</taxon>
        <taxon>Pseudomonadati</taxon>
        <taxon>Pseudomonadota</taxon>
        <taxon>Gammaproteobacteria</taxon>
        <taxon>Chromatiales</taxon>
        <taxon>Ectothiorhodospiraceae</taxon>
        <taxon>Spiribacter</taxon>
    </lineage>
</organism>
<evidence type="ECO:0000313" key="4">
    <source>
        <dbReference type="EMBL" id="TQF00710.1"/>
    </source>
</evidence>
<dbReference type="STRING" id="1260251.SPISAL_06305"/>
<dbReference type="CDD" id="cd00118">
    <property type="entry name" value="LysM"/>
    <property type="match status" value="3"/>
</dbReference>
<feature type="domain" description="LysM" evidence="3">
    <location>
        <begin position="465"/>
        <end position="509"/>
    </location>
</feature>
<reference evidence="4 5" key="1">
    <citation type="submission" date="2019-06" db="EMBL/GenBank/DDBJ databases">
        <title>Metagenome assembled Genome of Spiribacter salinus SL48-SHIP from the microbial mat of Salt Lake 48 (Novosibirsk region, Russia).</title>
        <authorList>
            <person name="Shipova A."/>
            <person name="Rozanov A.S."/>
            <person name="Bryanskaya A.V."/>
            <person name="Peltek S.E."/>
        </authorList>
    </citation>
    <scope>NUCLEOTIDE SEQUENCE [LARGE SCALE GENOMIC DNA]</scope>
    <source>
        <strain evidence="4">SL48-SHIP-2</strain>
    </source>
</reference>
<dbReference type="PANTHER" id="PTHR33734:SF22">
    <property type="entry name" value="MEMBRANE-BOUND LYTIC MUREIN TRANSGLYCOSYLASE D"/>
    <property type="match status" value="1"/>
</dbReference>
<evidence type="ECO:0000259" key="3">
    <source>
        <dbReference type="PROSITE" id="PS51782"/>
    </source>
</evidence>
<dbReference type="Pfam" id="PF01476">
    <property type="entry name" value="LysM"/>
    <property type="match status" value="3"/>
</dbReference>
<dbReference type="Gene3D" id="1.10.530.10">
    <property type="match status" value="1"/>
</dbReference>
<evidence type="ECO:0000256" key="2">
    <source>
        <dbReference type="SAM" id="SignalP"/>
    </source>
</evidence>
<dbReference type="InterPro" id="IPR008258">
    <property type="entry name" value="Transglycosylase_SLT_dom_1"/>
</dbReference>
<dbReference type="SMART" id="SM00257">
    <property type="entry name" value="LysM"/>
    <property type="match status" value="3"/>
</dbReference>
<dbReference type="CDD" id="cd16894">
    <property type="entry name" value="MltD-like"/>
    <property type="match status" value="1"/>
</dbReference>
<dbReference type="GO" id="GO:0008932">
    <property type="term" value="F:lytic endotransglycosylase activity"/>
    <property type="evidence" value="ECO:0007669"/>
    <property type="project" value="TreeGrafter"/>
</dbReference>
<dbReference type="InterPro" id="IPR018392">
    <property type="entry name" value="LysM"/>
</dbReference>
<dbReference type="GO" id="GO:0016020">
    <property type="term" value="C:membrane"/>
    <property type="evidence" value="ECO:0007669"/>
    <property type="project" value="InterPro"/>
</dbReference>
<feature type="domain" description="LysM" evidence="3">
    <location>
        <begin position="402"/>
        <end position="446"/>
    </location>
</feature>
<dbReference type="InterPro" id="IPR000189">
    <property type="entry name" value="Transglyc_AS"/>
</dbReference>
<evidence type="ECO:0000256" key="1">
    <source>
        <dbReference type="ARBA" id="ARBA00007734"/>
    </source>
</evidence>
<feature type="chain" id="PRO_5021786479" evidence="2">
    <location>
        <begin position="22"/>
        <end position="518"/>
    </location>
</feature>
<dbReference type="GO" id="GO:0000270">
    <property type="term" value="P:peptidoglycan metabolic process"/>
    <property type="evidence" value="ECO:0007669"/>
    <property type="project" value="InterPro"/>
</dbReference>
<name>A0A540VVC5_9GAMM</name>
<dbReference type="Gene3D" id="3.10.350.10">
    <property type="entry name" value="LysM domain"/>
    <property type="match status" value="3"/>
</dbReference>
<feature type="signal peptide" evidence="2">
    <location>
        <begin position="1"/>
        <end position="21"/>
    </location>
</feature>
<dbReference type="PROSITE" id="PS00922">
    <property type="entry name" value="TRANSGLYCOSYLASE"/>
    <property type="match status" value="1"/>
</dbReference>
<feature type="domain" description="LysM" evidence="3">
    <location>
        <begin position="327"/>
        <end position="370"/>
    </location>
</feature>
<comment type="similarity">
    <text evidence="1">Belongs to the transglycosylase Slt family.</text>
</comment>
<dbReference type="Pfam" id="PF01464">
    <property type="entry name" value="SLT"/>
    <property type="match status" value="1"/>
</dbReference>
<dbReference type="InterPro" id="IPR023346">
    <property type="entry name" value="Lysozyme-like_dom_sf"/>
</dbReference>
<dbReference type="FunFam" id="1.10.530.10:FF:000004">
    <property type="entry name" value="Membrane-bound lytic murein transglycosylase D"/>
    <property type="match status" value="1"/>
</dbReference>